<proteinExistence type="predicted"/>
<dbReference type="RefSeq" id="WP_240171655.1">
    <property type="nucleotide sequence ID" value="NZ_CP092365.1"/>
</dbReference>
<sequence>MFSILKTVGDIAIGASPWVPWDQHCGLRSIDGPMLRNALAGSVPDADVLTFSMVRDRATTDRARLTLEWNEAGRHAGLPTTVFAKGTPSLAASRVLNSAFGLCATEVHFYNNAYPEVADITLRPYFASVSSGGRFLLVLESKDAADTHFYTLDDEASLDHAEAIVDSLAKLHGRFYNSARFNGDLSWVTRYRDRPGQRLAPKVMAFAEKRFLKKYDVPTPVARLTRFHLANRDVFWRIWESMPPTLCHGDTHIGNTFRTADGFSGLFDWQEVHRMNGIREVAYFIAWAFRPENRRRHEKHLLERYLHILADSGVGNETPSLADAFDQYRLMMIDAWTSVWASLALMTVEQEGLPEELLSRQYAVLEDLDVEQALRAAARTG</sequence>
<dbReference type="InterPro" id="IPR002575">
    <property type="entry name" value="Aminoglycoside_PTrfase"/>
</dbReference>
<keyword evidence="3" id="KW-1185">Reference proteome</keyword>
<name>A0ABY3U2L3_9MYCO</name>
<dbReference type="InterPro" id="IPR011009">
    <property type="entry name" value="Kinase-like_dom_sf"/>
</dbReference>
<dbReference type="Pfam" id="PF01636">
    <property type="entry name" value="APH"/>
    <property type="match status" value="1"/>
</dbReference>
<organism evidence="2 3">
    <name type="scientific">Mycolicibacillus parakoreensis</name>
    <dbReference type="NCBI Taxonomy" id="1069221"/>
    <lineage>
        <taxon>Bacteria</taxon>
        <taxon>Bacillati</taxon>
        <taxon>Actinomycetota</taxon>
        <taxon>Actinomycetes</taxon>
        <taxon>Mycobacteriales</taxon>
        <taxon>Mycobacteriaceae</taxon>
        <taxon>Mycolicibacillus</taxon>
    </lineage>
</organism>
<dbReference type="Gene3D" id="3.90.1200.10">
    <property type="match status" value="1"/>
</dbReference>
<accession>A0ABY3U2L3</accession>
<dbReference type="PANTHER" id="PTHR23020:SF41">
    <property type="entry name" value="AMINOGLYCOSIDE PHOSPHOTRANSFERASE DOMAIN-CONTAINING PROTEIN"/>
    <property type="match status" value="1"/>
</dbReference>
<dbReference type="EMBL" id="CP092365">
    <property type="protein sequence ID" value="ULN53404.1"/>
    <property type="molecule type" value="Genomic_DNA"/>
</dbReference>
<dbReference type="InterPro" id="IPR052961">
    <property type="entry name" value="Oxido-Kinase-like_Enzymes"/>
</dbReference>
<dbReference type="Proteomes" id="UP001055200">
    <property type="component" value="Chromosome"/>
</dbReference>
<dbReference type="PANTHER" id="PTHR23020">
    <property type="entry name" value="UNCHARACTERIZED NUCLEAR HORMONE RECEPTOR-RELATED"/>
    <property type="match status" value="1"/>
</dbReference>
<protein>
    <submittedName>
        <fullName evidence="2">Phosphotransferase</fullName>
    </submittedName>
</protein>
<evidence type="ECO:0000313" key="3">
    <source>
        <dbReference type="Proteomes" id="UP001055200"/>
    </source>
</evidence>
<reference evidence="2" key="1">
    <citation type="submission" date="2022-08" db="EMBL/GenBank/DDBJ databases">
        <title>Complete genome sequence of 14 non-tuberculosis mycobacteria type-strains.</title>
        <authorList>
            <person name="Igarashi Y."/>
            <person name="Osugi A."/>
            <person name="Mitarai S."/>
        </authorList>
    </citation>
    <scope>NUCLEOTIDE SEQUENCE</scope>
    <source>
        <strain evidence="2">DSM 45575</strain>
    </source>
</reference>
<gene>
    <name evidence="2" type="ORF">MIU77_03390</name>
</gene>
<evidence type="ECO:0000259" key="1">
    <source>
        <dbReference type="Pfam" id="PF01636"/>
    </source>
</evidence>
<dbReference type="SUPFAM" id="SSF56112">
    <property type="entry name" value="Protein kinase-like (PK-like)"/>
    <property type="match status" value="1"/>
</dbReference>
<feature type="domain" description="Aminoglycoside phosphotransferase" evidence="1">
    <location>
        <begin position="146"/>
        <end position="303"/>
    </location>
</feature>
<evidence type="ECO:0000313" key="2">
    <source>
        <dbReference type="EMBL" id="ULN53404.1"/>
    </source>
</evidence>